<gene>
    <name evidence="3" type="ORF">GCM10022254_19240</name>
</gene>
<dbReference type="RefSeq" id="WP_344893163.1">
    <property type="nucleotide sequence ID" value="NZ_BAABAS010000005.1"/>
</dbReference>
<evidence type="ECO:0000313" key="4">
    <source>
        <dbReference type="Proteomes" id="UP001501710"/>
    </source>
</evidence>
<accession>A0ABP8BWJ1</accession>
<name>A0ABP8BWJ1_9ACTN</name>
<sequence>MARELTTTSYAVLSLLAVRPWTTYELKEQMRRSLRTMWPRAESVIYEEPKKLVEHGLARSRVEYTGRRRSTVYEITEEGRARVGQWLDEPGAGPVMEFEALIKVAFADHGTVEQLRTTLRRIRDDAVKRVAITEARMAEYEEGGPYPDRLPVIALPSKLVREQNALLLRWAEWALAEVEQWNGVTPQTGARIPPDAFSG</sequence>
<dbReference type="Gene3D" id="1.10.10.10">
    <property type="entry name" value="Winged helix-like DNA-binding domain superfamily/Winged helix DNA-binding domain"/>
    <property type="match status" value="1"/>
</dbReference>
<organism evidence="3 4">
    <name type="scientific">Actinomadura meridiana</name>
    <dbReference type="NCBI Taxonomy" id="559626"/>
    <lineage>
        <taxon>Bacteria</taxon>
        <taxon>Bacillati</taxon>
        <taxon>Actinomycetota</taxon>
        <taxon>Actinomycetes</taxon>
        <taxon>Streptosporangiales</taxon>
        <taxon>Thermomonosporaceae</taxon>
        <taxon>Actinomadura</taxon>
    </lineage>
</organism>
<keyword evidence="4" id="KW-1185">Reference proteome</keyword>
<dbReference type="Pfam" id="PF03551">
    <property type="entry name" value="PadR"/>
    <property type="match status" value="1"/>
</dbReference>
<dbReference type="PANTHER" id="PTHR43252">
    <property type="entry name" value="TRANSCRIPTIONAL REGULATOR YQJI"/>
    <property type="match status" value="1"/>
</dbReference>
<dbReference type="Proteomes" id="UP001501710">
    <property type="component" value="Unassembled WGS sequence"/>
</dbReference>
<dbReference type="Pfam" id="PF10400">
    <property type="entry name" value="Vir_act_alpha_C"/>
    <property type="match status" value="1"/>
</dbReference>
<dbReference type="InterPro" id="IPR036388">
    <property type="entry name" value="WH-like_DNA-bd_sf"/>
</dbReference>
<dbReference type="EMBL" id="BAABAS010000005">
    <property type="protein sequence ID" value="GAA4228672.1"/>
    <property type="molecule type" value="Genomic_DNA"/>
</dbReference>
<dbReference type="SUPFAM" id="SSF46785">
    <property type="entry name" value="Winged helix' DNA-binding domain"/>
    <property type="match status" value="1"/>
</dbReference>
<dbReference type="InterPro" id="IPR018309">
    <property type="entry name" value="Tscrpt_reg_PadR_C"/>
</dbReference>
<feature type="domain" description="Transcription regulator PadR C-terminal" evidence="2">
    <location>
        <begin position="99"/>
        <end position="178"/>
    </location>
</feature>
<dbReference type="InterPro" id="IPR005149">
    <property type="entry name" value="Tscrpt_reg_PadR_N"/>
</dbReference>
<evidence type="ECO:0000259" key="2">
    <source>
        <dbReference type="Pfam" id="PF10400"/>
    </source>
</evidence>
<comment type="caution">
    <text evidence="3">The sequence shown here is derived from an EMBL/GenBank/DDBJ whole genome shotgun (WGS) entry which is preliminary data.</text>
</comment>
<proteinExistence type="predicted"/>
<dbReference type="InterPro" id="IPR036390">
    <property type="entry name" value="WH_DNA-bd_sf"/>
</dbReference>
<protein>
    <submittedName>
        <fullName evidence="3">Helix-turn-helix transcriptional regulator</fullName>
    </submittedName>
</protein>
<reference evidence="4" key="1">
    <citation type="journal article" date="2019" name="Int. J. Syst. Evol. Microbiol.">
        <title>The Global Catalogue of Microorganisms (GCM) 10K type strain sequencing project: providing services to taxonomists for standard genome sequencing and annotation.</title>
        <authorList>
            <consortium name="The Broad Institute Genomics Platform"/>
            <consortium name="The Broad Institute Genome Sequencing Center for Infectious Disease"/>
            <person name="Wu L."/>
            <person name="Ma J."/>
        </authorList>
    </citation>
    <scope>NUCLEOTIDE SEQUENCE [LARGE SCALE GENOMIC DNA]</scope>
    <source>
        <strain evidence="4">JCM 17440</strain>
    </source>
</reference>
<feature type="domain" description="Transcription regulator PadR N-terminal" evidence="1">
    <location>
        <begin position="12"/>
        <end position="83"/>
    </location>
</feature>
<evidence type="ECO:0000259" key="1">
    <source>
        <dbReference type="Pfam" id="PF03551"/>
    </source>
</evidence>
<dbReference type="PANTHER" id="PTHR43252:SF2">
    <property type="entry name" value="TRANSCRIPTION REGULATOR, PADR-LIKE FAMILY"/>
    <property type="match status" value="1"/>
</dbReference>
<evidence type="ECO:0000313" key="3">
    <source>
        <dbReference type="EMBL" id="GAA4228672.1"/>
    </source>
</evidence>